<dbReference type="Pfam" id="PF03583">
    <property type="entry name" value="LIP"/>
    <property type="match status" value="1"/>
</dbReference>
<protein>
    <recommendedName>
        <fullName evidence="3">Lipase</fullName>
    </recommendedName>
</protein>
<dbReference type="SUPFAM" id="SSF53474">
    <property type="entry name" value="alpha/beta-Hydrolases"/>
    <property type="match status" value="1"/>
</dbReference>
<proteinExistence type="predicted"/>
<evidence type="ECO:0000313" key="1">
    <source>
        <dbReference type="EMBL" id="KNA90045.1"/>
    </source>
</evidence>
<comment type="caution">
    <text evidence="1">The sequence shown here is derived from an EMBL/GenBank/DDBJ whole genome shotgun (WGS) entry which is preliminary data.</text>
</comment>
<dbReference type="EMBL" id="LDTZ01000021">
    <property type="protein sequence ID" value="KNA90045.1"/>
    <property type="molecule type" value="Genomic_DNA"/>
</dbReference>
<evidence type="ECO:0000313" key="2">
    <source>
        <dbReference type="Proteomes" id="UP000037247"/>
    </source>
</evidence>
<dbReference type="InterPro" id="IPR005152">
    <property type="entry name" value="Lipase_secreted"/>
</dbReference>
<dbReference type="PANTHER" id="PTHR34853">
    <property type="match status" value="1"/>
</dbReference>
<dbReference type="InterPro" id="IPR029058">
    <property type="entry name" value="AB_hydrolase_fold"/>
</dbReference>
<accession>A0ABR5I8N5</accession>
<gene>
    <name evidence="1" type="ORF">ABW18_18460</name>
</gene>
<dbReference type="Proteomes" id="UP000037247">
    <property type="component" value="Unassembled WGS sequence"/>
</dbReference>
<keyword evidence="2" id="KW-1185">Reference proteome</keyword>
<dbReference type="PIRSF" id="PIRSF029171">
    <property type="entry name" value="Esterase_LipA"/>
    <property type="match status" value="1"/>
</dbReference>
<dbReference type="PANTHER" id="PTHR34853:SF1">
    <property type="entry name" value="LIPASE 5"/>
    <property type="match status" value="1"/>
</dbReference>
<reference evidence="1 2" key="1">
    <citation type="submission" date="2015-05" db="EMBL/GenBank/DDBJ databases">
        <title>Draft genome sequence of the bacterium Gordonia jacobaea a new member of the Gordonia genus.</title>
        <authorList>
            <person name="Jimenez-Galisteo G."/>
            <person name="Dominguez A."/>
            <person name="Munoz E."/>
            <person name="Vinas M."/>
        </authorList>
    </citation>
    <scope>NUCLEOTIDE SEQUENCE [LARGE SCALE GENOMIC DNA]</scope>
    <source>
        <strain evidence="2">mv1</strain>
    </source>
</reference>
<organism evidence="1 2">
    <name type="scientific">Gordonia jacobaea</name>
    <dbReference type="NCBI Taxonomy" id="122202"/>
    <lineage>
        <taxon>Bacteria</taxon>
        <taxon>Bacillati</taxon>
        <taxon>Actinomycetota</taxon>
        <taxon>Actinomycetes</taxon>
        <taxon>Mycobacteriales</taxon>
        <taxon>Gordoniaceae</taxon>
        <taxon>Gordonia</taxon>
    </lineage>
</organism>
<evidence type="ECO:0008006" key="3">
    <source>
        <dbReference type="Google" id="ProtNLM"/>
    </source>
</evidence>
<name>A0ABR5I8N5_9ACTN</name>
<dbReference type="Gene3D" id="3.40.50.1820">
    <property type="entry name" value="alpha/beta hydrolase"/>
    <property type="match status" value="2"/>
</dbReference>
<sequence length="348" mass="36244">MSRRSTLQRLDPIGSWGGLHAVSRLVYTTPGPDGTSVTATGLVCLPDGPAPAEGWRVVAWTHGTSGLSEHCGLTGSPDLEAGTGEVIGRLNAAGYAVVAPDYLGLGPGTIGPHPYLHTDTESTATIDAVCAARMGIDELSQHWAVAGQSQGGHAALAAGHRAATYAPDLIFHGTAALAPASNIEHVFAMARPQMPSIPGFPVGSLLAVLTGMTATPTKVDVPSYLTPVGQRISDEMTGVCSAAWPQLVAGVSTGSVVAKPLGDSDFRRSLAEYMAVPTGGYGAPVLIVHGWKDSRVPLPLTLRLLRQFRRAGTRFEFHAVNAGHDDVRDGAGLMYLLAFLHRILPAQG</sequence>